<evidence type="ECO:0000256" key="1">
    <source>
        <dbReference type="ARBA" id="ARBA00001974"/>
    </source>
</evidence>
<evidence type="ECO:0000256" key="3">
    <source>
        <dbReference type="ARBA" id="ARBA00022630"/>
    </source>
</evidence>
<sequence length="732" mass="79097">MEGVSLHTASTFPSLSDDLYQELRSTFRGDTYRRGDPSFIDYSQMFNGDVKVSAMAVTCPLDAQDVSQIILFCRNHSISASVKAGGYGTAGWAVGGDIIIDLCKITDIDIEPPAADGSFTSIRDMPLLPSKGKVKAGSPLLDRSATVASSSKRRREDDDDLRSYDLASATVADFLYPGGSSAPFADRPPITRRKLEIAASASETSQMSTYSAALSSSHNPHATLLSSSSLGSSIAMASNSLAFDLPSTDSVTTAVTSSSPLPDTSSQPPPCLSSLDDPFSYLDDTLNNSAPPVASTSRLAQSMPNALFATPSFLESSTNILTYATPIYSHAFMTFGAGKRQKEIDQFSAANPLEAISLAGGRGAVPYHVPSAAHPVGSAIMILGGFGFLGRLHGLSSDNLVEAEVVLADGQIIVVSRDKHPDLWWALRGAGPAFGVVTRYKARAYPVPVVFAGNLIYRFHRATAPSLVKHFRDCVKGAPRELYANILLTAGPAGQDSLVVIQMCFVGPKVKGQEFLQAISSWDGERCLLNEVDEKSFLHQQDSVAQVLRGKAGNKWFIRSALISSLPDDIVNKTVLQFADTPVGCTWLFELAGGALGDFEDSCIPKAQRQASFTVAALHQWDIEFQDPRCVHSAEEWIAETLAPVTLGGPLPSVCVSSVPTSDFFHSHRRQFLGRQEPPGRVIACYGENWARLCEVKKKYDPDNFFRNSFWPLNAEGEIIEPEEHEPQHIQF</sequence>
<dbReference type="AlphaFoldDB" id="A0A0D0AGA2"/>
<feature type="region of interest" description="Disordered" evidence="6">
    <location>
        <begin position="252"/>
        <end position="274"/>
    </location>
</feature>
<dbReference type="InParanoid" id="A0A0D0AGA2"/>
<evidence type="ECO:0000256" key="5">
    <source>
        <dbReference type="ARBA" id="ARBA00023002"/>
    </source>
</evidence>
<dbReference type="Pfam" id="PF08031">
    <property type="entry name" value="BBE"/>
    <property type="match status" value="1"/>
</dbReference>
<dbReference type="PANTHER" id="PTHR42973">
    <property type="entry name" value="BINDING OXIDOREDUCTASE, PUTATIVE (AFU_ORTHOLOGUE AFUA_1G17690)-RELATED"/>
    <property type="match status" value="1"/>
</dbReference>
<dbReference type="SUPFAM" id="SSF56176">
    <property type="entry name" value="FAD-binding/transporter-associated domain-like"/>
    <property type="match status" value="2"/>
</dbReference>
<keyword evidence="5" id="KW-0560">Oxidoreductase</keyword>
<dbReference type="HOGENOM" id="CLU_008737_0_0_1"/>
<comment type="similarity">
    <text evidence="2">Belongs to the oxygen-dependent FAD-linked oxidoreductase family.</text>
</comment>
<dbReference type="PROSITE" id="PS51387">
    <property type="entry name" value="FAD_PCMH"/>
    <property type="match status" value="1"/>
</dbReference>
<dbReference type="OrthoDB" id="9996127at2759"/>
<evidence type="ECO:0000256" key="6">
    <source>
        <dbReference type="SAM" id="MobiDB-lite"/>
    </source>
</evidence>
<keyword evidence="3" id="KW-0285">Flavoprotein</keyword>
<dbReference type="Gene3D" id="3.30.43.10">
    <property type="entry name" value="Uridine Diphospho-n-acetylenolpyruvylglucosamine Reductase, domain 2"/>
    <property type="match status" value="1"/>
</dbReference>
<dbReference type="Gene3D" id="3.30.465.10">
    <property type="match status" value="1"/>
</dbReference>
<dbReference type="Gene3D" id="3.40.462.20">
    <property type="match status" value="1"/>
</dbReference>
<protein>
    <submittedName>
        <fullName evidence="8">Unplaced genomic scaffold CY34scaffold_159, whole genome shotgun sequence</fullName>
    </submittedName>
</protein>
<reference evidence="9" key="2">
    <citation type="submission" date="2015-01" db="EMBL/GenBank/DDBJ databases">
        <title>Evolutionary Origins and Diversification of the Mycorrhizal Mutualists.</title>
        <authorList>
            <consortium name="DOE Joint Genome Institute"/>
            <consortium name="Mycorrhizal Genomics Consortium"/>
            <person name="Kohler A."/>
            <person name="Kuo A."/>
            <person name="Nagy L.G."/>
            <person name="Floudas D."/>
            <person name="Copeland A."/>
            <person name="Barry K.W."/>
            <person name="Cichocki N."/>
            <person name="Veneault-Fourrey C."/>
            <person name="LaButti K."/>
            <person name="Lindquist E.A."/>
            <person name="Lipzen A."/>
            <person name="Lundell T."/>
            <person name="Morin E."/>
            <person name="Murat C."/>
            <person name="Riley R."/>
            <person name="Ohm R."/>
            <person name="Sun H."/>
            <person name="Tunlid A."/>
            <person name="Henrissat B."/>
            <person name="Grigoriev I.V."/>
            <person name="Hibbett D.S."/>
            <person name="Martin F."/>
        </authorList>
    </citation>
    <scope>NUCLEOTIDE SEQUENCE [LARGE SCALE GENOMIC DNA]</scope>
    <source>
        <strain evidence="9">UH-Slu-Lm8-n1</strain>
    </source>
</reference>
<dbReference type="InterPro" id="IPR036318">
    <property type="entry name" value="FAD-bd_PCMH-like_sf"/>
</dbReference>
<evidence type="ECO:0000313" key="9">
    <source>
        <dbReference type="Proteomes" id="UP000054485"/>
    </source>
</evidence>
<dbReference type="InterPro" id="IPR016169">
    <property type="entry name" value="FAD-bd_PCMH_sub2"/>
</dbReference>
<evidence type="ECO:0000313" key="8">
    <source>
        <dbReference type="EMBL" id="KIK40786.1"/>
    </source>
</evidence>
<organism evidence="8 9">
    <name type="scientific">Suillus luteus UH-Slu-Lm8-n1</name>
    <dbReference type="NCBI Taxonomy" id="930992"/>
    <lineage>
        <taxon>Eukaryota</taxon>
        <taxon>Fungi</taxon>
        <taxon>Dikarya</taxon>
        <taxon>Basidiomycota</taxon>
        <taxon>Agaricomycotina</taxon>
        <taxon>Agaricomycetes</taxon>
        <taxon>Agaricomycetidae</taxon>
        <taxon>Boletales</taxon>
        <taxon>Suillineae</taxon>
        <taxon>Suillaceae</taxon>
        <taxon>Suillus</taxon>
    </lineage>
</organism>
<dbReference type="InterPro" id="IPR050416">
    <property type="entry name" value="FAD-linked_Oxidoreductase"/>
</dbReference>
<dbReference type="InterPro" id="IPR016166">
    <property type="entry name" value="FAD-bd_PCMH"/>
</dbReference>
<dbReference type="GO" id="GO:0016491">
    <property type="term" value="F:oxidoreductase activity"/>
    <property type="evidence" value="ECO:0007669"/>
    <property type="project" value="UniProtKB-KW"/>
</dbReference>
<comment type="cofactor">
    <cofactor evidence="1">
        <name>FAD</name>
        <dbReference type="ChEBI" id="CHEBI:57692"/>
    </cofactor>
</comment>
<keyword evidence="9" id="KW-1185">Reference proteome</keyword>
<name>A0A0D0AGA2_9AGAM</name>
<evidence type="ECO:0000256" key="4">
    <source>
        <dbReference type="ARBA" id="ARBA00022827"/>
    </source>
</evidence>
<keyword evidence="4" id="KW-0274">FAD</keyword>
<accession>A0A0D0AGA2</accession>
<dbReference type="Proteomes" id="UP000054485">
    <property type="component" value="Unassembled WGS sequence"/>
</dbReference>
<feature type="domain" description="FAD-binding PCMH-type" evidence="7">
    <location>
        <begin position="258"/>
        <end position="447"/>
    </location>
</feature>
<dbReference type="STRING" id="930992.A0A0D0AGA2"/>
<dbReference type="InterPro" id="IPR016167">
    <property type="entry name" value="FAD-bd_PCMH_sub1"/>
</dbReference>
<dbReference type="InterPro" id="IPR012951">
    <property type="entry name" value="BBE"/>
</dbReference>
<reference evidence="8 9" key="1">
    <citation type="submission" date="2014-04" db="EMBL/GenBank/DDBJ databases">
        <authorList>
            <consortium name="DOE Joint Genome Institute"/>
            <person name="Kuo A."/>
            <person name="Ruytinx J."/>
            <person name="Rineau F."/>
            <person name="Colpaert J."/>
            <person name="Kohler A."/>
            <person name="Nagy L.G."/>
            <person name="Floudas D."/>
            <person name="Copeland A."/>
            <person name="Barry K.W."/>
            <person name="Cichocki N."/>
            <person name="Veneault-Fourrey C."/>
            <person name="LaButti K."/>
            <person name="Lindquist E.A."/>
            <person name="Lipzen A."/>
            <person name="Lundell T."/>
            <person name="Morin E."/>
            <person name="Murat C."/>
            <person name="Sun H."/>
            <person name="Tunlid A."/>
            <person name="Henrissat B."/>
            <person name="Grigoriev I.V."/>
            <person name="Hibbett D.S."/>
            <person name="Martin F."/>
            <person name="Nordberg H.P."/>
            <person name="Cantor M.N."/>
            <person name="Hua S.X."/>
        </authorList>
    </citation>
    <scope>NUCLEOTIDE SEQUENCE [LARGE SCALE GENOMIC DNA]</scope>
    <source>
        <strain evidence="8 9">UH-Slu-Lm8-n1</strain>
    </source>
</reference>
<proteinExistence type="inferred from homology"/>
<evidence type="ECO:0000256" key="2">
    <source>
        <dbReference type="ARBA" id="ARBA00005466"/>
    </source>
</evidence>
<dbReference type="GO" id="GO:0071949">
    <property type="term" value="F:FAD binding"/>
    <property type="evidence" value="ECO:0007669"/>
    <property type="project" value="InterPro"/>
</dbReference>
<dbReference type="PANTHER" id="PTHR42973:SF39">
    <property type="entry name" value="FAD-BINDING PCMH-TYPE DOMAIN-CONTAINING PROTEIN"/>
    <property type="match status" value="1"/>
</dbReference>
<dbReference type="EMBL" id="KN835290">
    <property type="protein sequence ID" value="KIK40786.1"/>
    <property type="molecule type" value="Genomic_DNA"/>
</dbReference>
<gene>
    <name evidence="8" type="ORF">CY34DRAFT_806847</name>
</gene>
<evidence type="ECO:0000259" key="7">
    <source>
        <dbReference type="PROSITE" id="PS51387"/>
    </source>
</evidence>